<dbReference type="Gene3D" id="2.160.20.10">
    <property type="entry name" value="Single-stranded right-handed beta-helix, Pectin lyase-like"/>
    <property type="match status" value="1"/>
</dbReference>
<dbReference type="InterPro" id="IPR006311">
    <property type="entry name" value="TAT_signal"/>
</dbReference>
<dbReference type="SUPFAM" id="SSF51126">
    <property type="entry name" value="Pectin lyase-like"/>
    <property type="match status" value="1"/>
</dbReference>
<dbReference type="PROSITE" id="PS51318">
    <property type="entry name" value="TAT"/>
    <property type="match status" value="1"/>
</dbReference>
<protein>
    <recommendedName>
        <fullName evidence="4">Right handed beta helix region</fullName>
    </recommendedName>
</protein>
<dbReference type="STRING" id="1891671.SAMN06295885_1577"/>
<evidence type="ECO:0000313" key="2">
    <source>
        <dbReference type="EMBL" id="SMH38974.1"/>
    </source>
</evidence>
<feature type="compositionally biased region" description="Basic and acidic residues" evidence="1">
    <location>
        <begin position="386"/>
        <end position="397"/>
    </location>
</feature>
<organism evidence="2 3">
    <name type="scientific">Rathayibacter oskolensis</name>
    <dbReference type="NCBI Taxonomy" id="1891671"/>
    <lineage>
        <taxon>Bacteria</taxon>
        <taxon>Bacillati</taxon>
        <taxon>Actinomycetota</taxon>
        <taxon>Actinomycetes</taxon>
        <taxon>Micrococcales</taxon>
        <taxon>Microbacteriaceae</taxon>
        <taxon>Rathayibacter</taxon>
    </lineage>
</organism>
<feature type="region of interest" description="Disordered" evidence="1">
    <location>
        <begin position="374"/>
        <end position="397"/>
    </location>
</feature>
<reference evidence="3" key="1">
    <citation type="submission" date="2017-04" db="EMBL/GenBank/DDBJ databases">
        <authorList>
            <person name="Varghese N."/>
            <person name="Submissions S."/>
        </authorList>
    </citation>
    <scope>NUCLEOTIDE SEQUENCE [LARGE SCALE GENOMIC DNA]</scope>
    <source>
        <strain evidence="3">VKM Ac-2121</strain>
    </source>
</reference>
<accession>A0A1X7NM20</accession>
<dbReference type="Proteomes" id="UP000193711">
    <property type="component" value="Unassembled WGS sequence"/>
</dbReference>
<dbReference type="AlphaFoldDB" id="A0A1X7NM20"/>
<evidence type="ECO:0008006" key="4">
    <source>
        <dbReference type="Google" id="ProtNLM"/>
    </source>
</evidence>
<dbReference type="InterPro" id="IPR011050">
    <property type="entry name" value="Pectin_lyase_fold/virulence"/>
</dbReference>
<dbReference type="InterPro" id="IPR012334">
    <property type="entry name" value="Pectin_lyas_fold"/>
</dbReference>
<evidence type="ECO:0000256" key="1">
    <source>
        <dbReference type="SAM" id="MobiDB-lite"/>
    </source>
</evidence>
<keyword evidence="3" id="KW-1185">Reference proteome</keyword>
<proteinExistence type="predicted"/>
<sequence>MSPHGPGRPASDSRRILLAAGAGAVLGAGALAARGSSPIPDPIVRPAGTSRVVDVHDYIDPSAPPGAARDTAAWKAALTAAAIPDEGVTPEEHHAVVTAYGGSFTVEETLSWDTRISIDGHCEIVNSGPGFLLETTSPVVQKTGAGFTRQHQTVLSNLHLVGDGTNSGVAIGAEPHLRQPGPKPAYLTLVNVVLRSFDTAVELGSHAYLLEFRSCSIQGNRIGIVATRDAVDSGERISIQSCDLTSNTQSAIEIHGDQEFFVNQCSFDTFSTNQSRVVSVALGQIYFTNCHFEMQIPDRNGWFELTGWGALVTLTDCRYLVRGRVEVSTEAQCGLIEFSGARGQRAVIRGGQFQGGTSLLPFLARGDGTLTVSETSSLPSTALRPHSGERERGILDPDGDRSSLADDWVTTGKATVSGGESPVSGVRAFSVGDDTGVGAVYLFVPIERGARVLVGLEALFAGEGTAAVDLGFSTARRSGGLGSQWYSRTEIAASERFESFRLDGAYSLPAPDWAVFVVLRVRTAGMAAADRLFLRDLRFSRL</sequence>
<dbReference type="EMBL" id="FXBM01000001">
    <property type="protein sequence ID" value="SMH38974.1"/>
    <property type="molecule type" value="Genomic_DNA"/>
</dbReference>
<name>A0A1X7NM20_9MICO</name>
<evidence type="ECO:0000313" key="3">
    <source>
        <dbReference type="Proteomes" id="UP000193711"/>
    </source>
</evidence>
<gene>
    <name evidence="2" type="ORF">SAMN06295885_1577</name>
</gene>